<organism evidence="3">
    <name type="scientific">uncultured virus</name>
    <dbReference type="NCBI Taxonomy" id="340016"/>
    <lineage>
        <taxon>Viruses</taxon>
        <taxon>environmental samples</taxon>
    </lineage>
</organism>
<feature type="domain" description="SF4 helicase" evidence="2">
    <location>
        <begin position="259"/>
        <end position="526"/>
    </location>
</feature>
<dbReference type="PANTHER" id="PTHR12873">
    <property type="entry name" value="T7-LIKE MITOCHONDRIAL DNA HELICASE"/>
    <property type="match status" value="1"/>
</dbReference>
<dbReference type="EC" id="3.6.4.12" evidence="1"/>
<reference evidence="3" key="2">
    <citation type="journal article" date="2017" name="Nat. Commun.">
        <title>Single-virus genomics reveals hidden cosmopolitan and abundant viruses.</title>
        <authorList>
            <person name="Martinez-Hernandez F."/>
            <person name="Fornas O."/>
            <person name="Lluesma Gomez M."/>
            <person name="Bolduc B."/>
            <person name="de la Cruz Pena M.J."/>
            <person name="Martinez J.M."/>
            <person name="Anton J."/>
            <person name="Gasol J.M."/>
            <person name="Rosselli R."/>
            <person name="Rodriguez-Valera F."/>
            <person name="Sullivan M.B."/>
            <person name="Acinas S.G."/>
            <person name="Martinez-Garcia M."/>
        </authorList>
    </citation>
    <scope>NUCLEOTIDE SEQUENCE</scope>
</reference>
<feature type="site" description="dTTP/dATP binding" evidence="1">
    <location>
        <position position="513"/>
    </location>
</feature>
<dbReference type="HAMAP" id="MF_04154">
    <property type="entry name" value="Helic_Prim_T7"/>
    <property type="match status" value="1"/>
</dbReference>
<dbReference type="GO" id="GO:0016787">
    <property type="term" value="F:hydrolase activity"/>
    <property type="evidence" value="ECO:0007669"/>
    <property type="project" value="UniProtKB-KW"/>
</dbReference>
<dbReference type="InterPro" id="IPR027417">
    <property type="entry name" value="P-loop_NTPase"/>
</dbReference>
<dbReference type="GO" id="GO:0006269">
    <property type="term" value="P:DNA replication, synthesis of primer"/>
    <property type="evidence" value="ECO:0007669"/>
    <property type="project" value="UniProtKB-KW"/>
</dbReference>
<keyword evidence="1" id="KW-0548">Nucleotidyltransferase</keyword>
<feature type="binding site" evidence="1">
    <location>
        <position position="190"/>
    </location>
    <ligand>
        <name>Mg(2+)</name>
        <dbReference type="ChEBI" id="CHEBI:18420"/>
        <label>1</label>
        <note>catalytic</note>
    </ligand>
</feature>
<name>A0A218MN19_9VIRU</name>
<dbReference type="InterPro" id="IPR003593">
    <property type="entry name" value="AAA+_ATPase"/>
</dbReference>
<comment type="subunit">
    <text evidence="1">Homohexamer. Assembles as a hexamer onto linear or circular ssDNA in the presence of ATP or dTTP. Interacts (via C-terminus) with the viral DNA polymerase that is bound to DNA; this interaction is essential to initiate leading-strand DNA synthesis. The priming complex consists of 2 DNA polymerases and 1 helicase-primase hexamer that assemble on the DNA template. Interacts with the single-stranded DNA-binding protein. Part of the replicase complex that includes the DNA polymerase, the primase/helicase and the single-stranded DNA binding protein.</text>
</comment>
<reference evidence="3" key="1">
    <citation type="submission" date="2016-10" db="EMBL/GenBank/DDBJ databases">
        <authorList>
            <person name="Varghese N."/>
        </authorList>
    </citation>
    <scope>NUCLEOTIDE SEQUENCE</scope>
</reference>
<feature type="binding site" evidence="1">
    <location>
        <position position="32"/>
    </location>
    <ligand>
        <name>Zn(2+)</name>
        <dbReference type="ChEBI" id="CHEBI:29105"/>
    </ligand>
</feature>
<keyword evidence="1" id="KW-0479">Metal-binding</keyword>
<dbReference type="Gene3D" id="2.20.25.180">
    <property type="match status" value="1"/>
</dbReference>
<feature type="binding site" evidence="1">
    <location>
        <position position="140"/>
    </location>
    <ligand>
        <name>Mg(2+)</name>
        <dbReference type="ChEBI" id="CHEBI:18420"/>
        <label>1</label>
        <note>catalytic</note>
    </ligand>
</feature>
<comment type="function">
    <text evidence="1">ATP-dependent DNA helicase and primase essential for viral DNA replication and recombination. The helicase moves 5' -&gt; 3' on the lagging strand template, unwinding the DNA duplex ahead of the leading strand polymerase at the replication fork and generating ssDNA for both leading and lagging strand synthesis. ATP or dTTP hydrolysis propels each helicase domain to translocate sequentially along DNA. Mediates strand transfer when a joint molecule is available and participates in recombinational DNA repair through its role in strand exchange. Primase activity synthesizes short RNA primers at the sequence 5'-GTC-3' on the lagging strand that the polymerase elongates using dNTPs and providing the primase is still present.</text>
</comment>
<dbReference type="CDD" id="cd19483">
    <property type="entry name" value="RecA-like_Gp4D_helicase"/>
    <property type="match status" value="1"/>
</dbReference>
<dbReference type="InterPro" id="IPR027032">
    <property type="entry name" value="Twinkle-like"/>
</dbReference>
<dbReference type="GO" id="GO:0003697">
    <property type="term" value="F:single-stranded DNA binding"/>
    <property type="evidence" value="ECO:0007669"/>
    <property type="project" value="InterPro"/>
</dbReference>
<dbReference type="SMART" id="SM00493">
    <property type="entry name" value="TOPRIM"/>
    <property type="match status" value="1"/>
</dbReference>
<protein>
    <recommendedName>
        <fullName evidence="1">DNA helicase/primase</fullName>
        <ecNumber evidence="1">2.7.7.-</ecNumber>
        <ecNumber evidence="1">3.6.4.12</ecNumber>
    </recommendedName>
</protein>
<dbReference type="CDD" id="cd01029">
    <property type="entry name" value="TOPRIM_primases"/>
    <property type="match status" value="1"/>
</dbReference>
<feature type="binding site" evidence="1">
    <location>
        <begin position="290"/>
        <end position="297"/>
    </location>
    <ligand>
        <name>ATP</name>
        <dbReference type="ChEBI" id="CHEBI:30616"/>
    </ligand>
</feature>
<dbReference type="EC" id="2.7.7.-" evidence="1"/>
<feature type="site" description="dTTP/dATP binding" evidence="1">
    <location>
        <position position="500"/>
    </location>
</feature>
<keyword evidence="1" id="KW-0547">Nucleotide-binding</keyword>
<keyword evidence="1" id="KW-0067">ATP-binding</keyword>
<dbReference type="GO" id="GO:0008270">
    <property type="term" value="F:zinc ion binding"/>
    <property type="evidence" value="ECO:0007669"/>
    <property type="project" value="UniProtKB-UniRule"/>
</dbReference>
<evidence type="ECO:0000256" key="1">
    <source>
        <dbReference type="HAMAP-Rule" id="MF_04154"/>
    </source>
</evidence>
<dbReference type="Pfam" id="PF13155">
    <property type="entry name" value="Toprim_2"/>
    <property type="match status" value="1"/>
</dbReference>
<dbReference type="SMART" id="SM00778">
    <property type="entry name" value="Prim_Zn_Ribbon"/>
    <property type="match status" value="1"/>
</dbReference>
<feature type="site" description="dTTP/dATP binding" evidence="1">
    <location>
        <position position="479"/>
    </location>
</feature>
<sequence length="526" mass="59371">MSKLLKAHQPCPTCGSSDALAYYTDGTYCYSCETRTKDVDMQIQEAVTNTVKPIKVSISNKGKIQSLGKRKITHDTCRMFSVKVDDNKHIYPYYNTWNEHVANKVRGKDKIFTVEGRISEAGLFGQQIYKKGGKYITLCEGELDAMSAHQMFDSKWPCVSVKTGAAGASKDVSDNYEYLMSFDNIVVCFDDDKAGRDNAKKVAEILSPKAKIMKMRYKDASAYLMEDKRTEFEADWWNAESHTPDGIVAGSELWDVLQKGPEKSIVNYPFEGLNGMTYGIRKGELVTICAGTGIGKSSFLREIIYHIYRNSDENIGLMFMEESVRTTAESLMSLHMNKPLHLPDVVYEDQAYENAFNEVLGSERFYFFDHFGSNTIENIIARIRYLVRALNCRYIVLDHISILVSAQENALDERKTIDSCVTKLRTLVQELGICLIMVSHLRRPSNGSHETNSVNVSLSDLRGSHSIGQLSDIVIGLERNGQADCIVERHTTYVRVIKNRFSGLTGQCSKLFYDLTTGRITENEEL</sequence>
<dbReference type="Gene3D" id="3.40.1360.10">
    <property type="match status" value="1"/>
</dbReference>
<dbReference type="InterPro" id="IPR013237">
    <property type="entry name" value="Phage_T7_Gp4_N"/>
</dbReference>
<keyword evidence="1" id="KW-0639">Primosome</keyword>
<dbReference type="InterPro" id="IPR046394">
    <property type="entry name" value="Helic_Prim_T7"/>
</dbReference>
<dbReference type="GO" id="GO:0043139">
    <property type="term" value="F:5'-3' DNA helicase activity"/>
    <property type="evidence" value="ECO:0007669"/>
    <property type="project" value="InterPro"/>
</dbReference>
<evidence type="ECO:0000259" key="2">
    <source>
        <dbReference type="PROSITE" id="PS51199"/>
    </source>
</evidence>
<dbReference type="SUPFAM" id="SSF52540">
    <property type="entry name" value="P-loop containing nucleoside triphosphate hydrolases"/>
    <property type="match status" value="1"/>
</dbReference>
<feature type="binding site" evidence="1">
    <location>
        <position position="14"/>
    </location>
    <ligand>
        <name>Zn(2+)</name>
        <dbReference type="ChEBI" id="CHEBI:29105"/>
    </ligand>
</feature>
<comment type="domain">
    <text evidence="1">The N-terminus zinc finger domain is essential for delivering the primed DNA template to the DNA polymerase. The central core domain contains the primase activity. The C-terminus region is responsible for the helicase activity and binds 1 Mg(2+)-dTTP.</text>
</comment>
<dbReference type="PANTHER" id="PTHR12873:SF0">
    <property type="entry name" value="TWINKLE MTDNA HELICASE"/>
    <property type="match status" value="1"/>
</dbReference>
<dbReference type="GO" id="GO:0039693">
    <property type="term" value="P:viral DNA genome replication"/>
    <property type="evidence" value="ECO:0007669"/>
    <property type="project" value="UniProtKB-UniRule"/>
</dbReference>
<feature type="binding site" evidence="1">
    <location>
        <position position="11"/>
    </location>
    <ligand>
        <name>Zn(2+)</name>
        <dbReference type="ChEBI" id="CHEBI:29105"/>
    </ligand>
</feature>
<dbReference type="Gene3D" id="2.20.25.10">
    <property type="match status" value="1"/>
</dbReference>
<dbReference type="Gene3D" id="3.40.50.300">
    <property type="entry name" value="P-loop containing nucleotide triphosphate hydrolases"/>
    <property type="match status" value="1"/>
</dbReference>
<dbReference type="SUPFAM" id="SSF57783">
    <property type="entry name" value="Zinc beta-ribbon"/>
    <property type="match status" value="1"/>
</dbReference>
<dbReference type="InterPro" id="IPR007694">
    <property type="entry name" value="DNA_helicase_DnaB-like_C"/>
</dbReference>
<dbReference type="InterPro" id="IPR006171">
    <property type="entry name" value="TOPRIM_dom"/>
</dbReference>
<proteinExistence type="inferred from homology"/>
<keyword evidence="1" id="KW-0863">Zinc-finger</keyword>
<keyword evidence="1" id="KW-0862">Zinc</keyword>
<dbReference type="GO" id="GO:0005524">
    <property type="term" value="F:ATP binding"/>
    <property type="evidence" value="ECO:0007669"/>
    <property type="project" value="UniProtKB-UniRule"/>
</dbReference>
<feature type="binding site" evidence="1">
    <location>
        <position position="29"/>
    </location>
    <ligand>
        <name>Zn(2+)</name>
        <dbReference type="ChEBI" id="CHEBI:29105"/>
    </ligand>
</feature>
<comment type="cofactor">
    <cofactor evidence="1">
        <name>Mg(2+)</name>
        <dbReference type="ChEBI" id="CHEBI:18420"/>
    </cofactor>
    <text evidence="1">Binds 2 Mg(2+), one of which is catalytic.</text>
</comment>
<accession>A0A218MN19</accession>
<evidence type="ECO:0000313" key="3">
    <source>
        <dbReference type="EMBL" id="ASF00682.1"/>
    </source>
</evidence>
<comment type="caution">
    <text evidence="1">Lacks conserved residue(s) required for the propagation of feature annotation.</text>
</comment>
<dbReference type="EMBL" id="KY052850">
    <property type="protein sequence ID" value="ASF00682.1"/>
    <property type="molecule type" value="Genomic_DNA"/>
</dbReference>
<dbReference type="PROSITE" id="PS51199">
    <property type="entry name" value="SF4_HELICASE"/>
    <property type="match status" value="1"/>
</dbReference>
<keyword evidence="1 3" id="KW-0347">Helicase</keyword>
<dbReference type="InterPro" id="IPR034154">
    <property type="entry name" value="TOPRIM_DnaG/twinkle"/>
</dbReference>
<keyword evidence="1" id="KW-0235">DNA replication</keyword>
<keyword evidence="1" id="KW-0808">Transferase</keyword>
<keyword evidence="1" id="KW-0511">Multifunctional enzyme</keyword>
<feature type="site" description="dTTP/dATP binding" evidence="1">
    <location>
        <position position="440"/>
    </location>
</feature>
<keyword evidence="1" id="KW-0460">Magnesium</keyword>
<feature type="binding site" evidence="1">
    <location>
        <position position="219"/>
    </location>
    <ligand>
        <name>Mg(2+)</name>
        <dbReference type="ChEBI" id="CHEBI:18420"/>
        <label>2</label>
    </ligand>
</feature>
<dbReference type="Pfam" id="PF03796">
    <property type="entry name" value="DnaB_C"/>
    <property type="match status" value="1"/>
</dbReference>
<keyword evidence="1" id="KW-0378">Hydrolase</keyword>
<dbReference type="SMART" id="SM00382">
    <property type="entry name" value="AAA"/>
    <property type="match status" value="1"/>
</dbReference>
<comment type="similarity">
    <text evidence="1">Belongs to the Teseptimavirus DNA helicase/primase family.</text>
</comment>
<dbReference type="GO" id="GO:0003899">
    <property type="term" value="F:DNA-directed RNA polymerase activity"/>
    <property type="evidence" value="ECO:0007669"/>
    <property type="project" value="UniProtKB-UniRule"/>
</dbReference>
<dbReference type="SUPFAM" id="SSF56731">
    <property type="entry name" value="DNA primase core"/>
    <property type="match status" value="1"/>
</dbReference>
<comment type="catalytic activity">
    <reaction evidence="1">
        <text>ATP + H2O = ADP + phosphate + H(+)</text>
        <dbReference type="Rhea" id="RHEA:13065"/>
        <dbReference type="ChEBI" id="CHEBI:15377"/>
        <dbReference type="ChEBI" id="CHEBI:15378"/>
        <dbReference type="ChEBI" id="CHEBI:30616"/>
        <dbReference type="ChEBI" id="CHEBI:43474"/>
        <dbReference type="ChEBI" id="CHEBI:456216"/>
        <dbReference type="EC" id="3.6.4.12"/>
    </reaction>
</comment>
<keyword evidence="1" id="KW-1194">Viral DNA replication</keyword>